<gene>
    <name evidence="1" type="ORF">SK128_024254</name>
</gene>
<dbReference type="Proteomes" id="UP001381693">
    <property type="component" value="Unassembled WGS sequence"/>
</dbReference>
<feature type="non-terminal residue" evidence="1">
    <location>
        <position position="1"/>
    </location>
</feature>
<sequence>TLIVRDLNITNGAEEIPIRTTNLRIGNCRELHLSGSTLLNLTNLQSLELHSIRNINVDVHFFMQYNTPV</sequence>
<keyword evidence="2" id="KW-1185">Reference proteome</keyword>
<evidence type="ECO:0000313" key="1">
    <source>
        <dbReference type="EMBL" id="KAK7047967.1"/>
    </source>
</evidence>
<evidence type="ECO:0000313" key="2">
    <source>
        <dbReference type="Proteomes" id="UP001381693"/>
    </source>
</evidence>
<proteinExistence type="predicted"/>
<dbReference type="AlphaFoldDB" id="A0AAN8ZZ82"/>
<name>A0AAN8ZZ82_HALRR</name>
<comment type="caution">
    <text evidence="1">The sequence shown here is derived from an EMBL/GenBank/DDBJ whole genome shotgun (WGS) entry which is preliminary data.</text>
</comment>
<dbReference type="EMBL" id="JAXCGZ010021561">
    <property type="protein sequence ID" value="KAK7047967.1"/>
    <property type="molecule type" value="Genomic_DNA"/>
</dbReference>
<accession>A0AAN8ZZ82</accession>
<organism evidence="1 2">
    <name type="scientific">Halocaridina rubra</name>
    <name type="common">Hawaiian red shrimp</name>
    <dbReference type="NCBI Taxonomy" id="373956"/>
    <lineage>
        <taxon>Eukaryota</taxon>
        <taxon>Metazoa</taxon>
        <taxon>Ecdysozoa</taxon>
        <taxon>Arthropoda</taxon>
        <taxon>Crustacea</taxon>
        <taxon>Multicrustacea</taxon>
        <taxon>Malacostraca</taxon>
        <taxon>Eumalacostraca</taxon>
        <taxon>Eucarida</taxon>
        <taxon>Decapoda</taxon>
        <taxon>Pleocyemata</taxon>
        <taxon>Caridea</taxon>
        <taxon>Atyoidea</taxon>
        <taxon>Atyidae</taxon>
        <taxon>Halocaridina</taxon>
    </lineage>
</organism>
<protein>
    <submittedName>
        <fullName evidence="1">Uncharacterized protein</fullName>
    </submittedName>
</protein>
<feature type="non-terminal residue" evidence="1">
    <location>
        <position position="69"/>
    </location>
</feature>
<reference evidence="1 2" key="1">
    <citation type="submission" date="2023-11" db="EMBL/GenBank/DDBJ databases">
        <title>Halocaridina rubra genome assembly.</title>
        <authorList>
            <person name="Smith C."/>
        </authorList>
    </citation>
    <scope>NUCLEOTIDE SEQUENCE [LARGE SCALE GENOMIC DNA]</scope>
    <source>
        <strain evidence="1">EP-1</strain>
        <tissue evidence="1">Whole</tissue>
    </source>
</reference>